<gene>
    <name evidence="8" type="primary">sle_23590</name>
</gene>
<accession>A0A0F7VPV1</accession>
<feature type="chain" id="PRO_5002524171" description="SpaA-like prealbumin fold domain-containing protein" evidence="6">
    <location>
        <begin position="36"/>
        <end position="581"/>
    </location>
</feature>
<dbReference type="Pfam" id="PF17802">
    <property type="entry name" value="SpaA"/>
    <property type="match status" value="2"/>
</dbReference>
<reference evidence="8 9" key="1">
    <citation type="submission" date="2015-02" db="EMBL/GenBank/DDBJ databases">
        <authorList>
            <person name="Gomez-Escribano P.J."/>
        </authorList>
    </citation>
    <scope>NUCLEOTIDE SEQUENCE [LARGE SCALE GENOMIC DNA]</scope>
    <source>
        <strain evidence="9">C34 (DSM 42122 / NRRL B-24963)</strain>
    </source>
</reference>
<evidence type="ECO:0000256" key="1">
    <source>
        <dbReference type="ARBA" id="ARBA00007257"/>
    </source>
</evidence>
<evidence type="ECO:0000256" key="3">
    <source>
        <dbReference type="ARBA" id="ARBA00022729"/>
    </source>
</evidence>
<dbReference type="PANTHER" id="PTHR36108">
    <property type="entry name" value="COLOSSIN-B-RELATED"/>
    <property type="match status" value="1"/>
</dbReference>
<organism evidence="8 9">
    <name type="scientific">Streptomyces leeuwenhoekii</name>
    <dbReference type="NCBI Taxonomy" id="1437453"/>
    <lineage>
        <taxon>Bacteria</taxon>
        <taxon>Bacillati</taxon>
        <taxon>Actinomycetota</taxon>
        <taxon>Actinomycetes</taxon>
        <taxon>Kitasatosporales</taxon>
        <taxon>Streptomycetaceae</taxon>
        <taxon>Streptomyces</taxon>
    </lineage>
</organism>
<feature type="region of interest" description="Disordered" evidence="4">
    <location>
        <begin position="495"/>
        <end position="546"/>
    </location>
</feature>
<dbReference type="Proteomes" id="UP000035016">
    <property type="component" value="Chromosome Chromosome"/>
</dbReference>
<evidence type="ECO:0000256" key="6">
    <source>
        <dbReference type="SAM" id="SignalP"/>
    </source>
</evidence>
<evidence type="ECO:0000256" key="5">
    <source>
        <dbReference type="SAM" id="Phobius"/>
    </source>
</evidence>
<dbReference type="InterPro" id="IPR041033">
    <property type="entry name" value="SpaA_PFL_dom_1"/>
</dbReference>
<feature type="domain" description="SpaA-like prealbumin fold" evidence="7">
    <location>
        <begin position="400"/>
        <end position="497"/>
    </location>
</feature>
<comment type="similarity">
    <text evidence="1">Belongs to the serine-aspartate repeat-containing protein (SDr) family.</text>
</comment>
<dbReference type="SUPFAM" id="SSF49478">
    <property type="entry name" value="Cna protein B-type domain"/>
    <property type="match status" value="1"/>
</dbReference>
<feature type="transmembrane region" description="Helical" evidence="5">
    <location>
        <begin position="552"/>
        <end position="570"/>
    </location>
</feature>
<evidence type="ECO:0000313" key="9">
    <source>
        <dbReference type="Proteomes" id="UP000035016"/>
    </source>
</evidence>
<keyword evidence="5" id="KW-0812">Transmembrane</keyword>
<keyword evidence="2" id="KW-0964">Secreted</keyword>
<feature type="domain" description="SpaA-like prealbumin fold" evidence="7">
    <location>
        <begin position="308"/>
        <end position="381"/>
    </location>
</feature>
<evidence type="ECO:0000256" key="2">
    <source>
        <dbReference type="ARBA" id="ARBA00022525"/>
    </source>
</evidence>
<sequence>MRTRFARRTPGMALAVATVAGVAGTLAWSPLPAQAAPAATDLGPGYTIPDSDGNAGTSHIGAYGPPGPAVHGEAETYCADPERKGPADAGGYSAPRPVTSWTSSVTGEAVPTERLAQAAYVIGKYGQTRDNAQAAAVDAVVYEYLAGGTYALNGARGKQRLAYPVVSPTARTLAQGYIAEAQRLAGPYTLTITPSVKTTTAGTKVTVAVKVTTSAGSPVPKVTVALAESGSGTASGRISTDSTGTASWSFTAKTAGTASVTATADGLPATGLQVLAPKNPTAQRMLLAGGTTSAKDLATVTVNEATGGVAIRKKDPEGTRMVGAAFQLLDKDGQKVAEGKTDAQGVLAFDRLPAGTYRLRETSSGSPVHDLVPEQTVTITTGRTAQANPIDLVDPFKKADLSVQKLDKNTGKALAGAVIAIRADETDKTGKHTSGKIVTTLTTGTNGTAEADLDVTLKAGTRYWAAETKAPDGYQLDTTPVAFTAKPGAEVTVTLADQPTPTVPPTTPPPSPSTPPTTPPVPPTAHPSTPPAPPSTPPADSLAHTGADTTPWLIAGATALLTGGCGLYLFSRRRRTSDTTS</sequence>
<keyword evidence="3 6" id="KW-0732">Signal</keyword>
<evidence type="ECO:0000259" key="7">
    <source>
        <dbReference type="Pfam" id="PF17802"/>
    </source>
</evidence>
<dbReference type="InterPro" id="IPR013783">
    <property type="entry name" value="Ig-like_fold"/>
</dbReference>
<dbReference type="AlphaFoldDB" id="A0A0F7VPV1"/>
<name>A0A0F7VPV1_STRLW</name>
<keyword evidence="5" id="KW-0472">Membrane</keyword>
<evidence type="ECO:0000256" key="4">
    <source>
        <dbReference type="SAM" id="MobiDB-lite"/>
    </source>
</evidence>
<dbReference type="Gene3D" id="2.60.40.10">
    <property type="entry name" value="Immunoglobulins"/>
    <property type="match status" value="3"/>
</dbReference>
<dbReference type="RefSeq" id="WP_242513973.1">
    <property type="nucleotide sequence ID" value="NZ_AZSD01000239.1"/>
</dbReference>
<evidence type="ECO:0000313" key="8">
    <source>
        <dbReference type="EMBL" id="CQR61820.1"/>
    </source>
</evidence>
<dbReference type="SUPFAM" id="SSF49373">
    <property type="entry name" value="Invasin/intimin cell-adhesion fragments"/>
    <property type="match status" value="1"/>
</dbReference>
<dbReference type="EMBL" id="LN831790">
    <property type="protein sequence ID" value="CQR61820.1"/>
    <property type="molecule type" value="Genomic_DNA"/>
</dbReference>
<dbReference type="KEGG" id="sle:sle_23590"/>
<feature type="signal peptide" evidence="6">
    <location>
        <begin position="1"/>
        <end position="35"/>
    </location>
</feature>
<proteinExistence type="inferred from homology"/>
<dbReference type="PANTHER" id="PTHR36108:SF13">
    <property type="entry name" value="COLOSSIN-B-RELATED"/>
    <property type="match status" value="1"/>
</dbReference>
<dbReference type="InterPro" id="IPR008964">
    <property type="entry name" value="Invasin/intimin_cell_adhesion"/>
</dbReference>
<feature type="compositionally biased region" description="Pro residues" evidence="4">
    <location>
        <begin position="501"/>
        <end position="537"/>
    </location>
</feature>
<dbReference type="GO" id="GO:0005975">
    <property type="term" value="P:carbohydrate metabolic process"/>
    <property type="evidence" value="ECO:0007669"/>
    <property type="project" value="UniProtKB-ARBA"/>
</dbReference>
<protein>
    <recommendedName>
        <fullName evidence="7">SpaA-like prealbumin fold domain-containing protein</fullName>
    </recommendedName>
</protein>
<keyword evidence="5" id="KW-1133">Transmembrane helix</keyword>
<feature type="region of interest" description="Disordered" evidence="4">
    <location>
        <begin position="44"/>
        <end position="66"/>
    </location>
</feature>
<dbReference type="NCBIfam" id="TIGR01167">
    <property type="entry name" value="LPXTG_anchor"/>
    <property type="match status" value="1"/>
</dbReference>